<gene>
    <name evidence="2" type="ORF">ABHF33_07560</name>
</gene>
<dbReference type="AlphaFoldDB" id="A0AAU7FEP3"/>
<dbReference type="RefSeq" id="WP_348946382.1">
    <property type="nucleotide sequence ID" value="NZ_CP157355.1"/>
</dbReference>
<protein>
    <submittedName>
        <fullName evidence="2">M24 family metallopeptidase</fullName>
    </submittedName>
</protein>
<dbReference type="PANTHER" id="PTHR46112">
    <property type="entry name" value="AMINOPEPTIDASE"/>
    <property type="match status" value="1"/>
</dbReference>
<organism evidence="2">
    <name type="scientific">Chitinibacter mangrovi</name>
    <dbReference type="NCBI Taxonomy" id="3153927"/>
    <lineage>
        <taxon>Bacteria</taxon>
        <taxon>Pseudomonadati</taxon>
        <taxon>Pseudomonadota</taxon>
        <taxon>Betaproteobacteria</taxon>
        <taxon>Neisseriales</taxon>
        <taxon>Chitinibacteraceae</taxon>
        <taxon>Chitinibacter</taxon>
    </lineage>
</organism>
<dbReference type="EMBL" id="CP157355">
    <property type="protein sequence ID" value="XBM02111.1"/>
    <property type="molecule type" value="Genomic_DNA"/>
</dbReference>
<dbReference type="CDD" id="cd01066">
    <property type="entry name" value="APP_MetAP"/>
    <property type="match status" value="1"/>
</dbReference>
<dbReference type="KEGG" id="cmav:ABHF33_07560"/>
<dbReference type="Gene3D" id="3.90.230.10">
    <property type="entry name" value="Creatinase/methionine aminopeptidase superfamily"/>
    <property type="match status" value="1"/>
</dbReference>
<accession>A0AAU7FEP3</accession>
<reference evidence="2" key="1">
    <citation type="submission" date="2024-05" db="EMBL/GenBank/DDBJ databases">
        <authorList>
            <person name="Yang L."/>
            <person name="Pan L."/>
        </authorList>
    </citation>
    <scope>NUCLEOTIDE SEQUENCE</scope>
    <source>
        <strain evidence="2">FCG-7</strain>
    </source>
</reference>
<evidence type="ECO:0000313" key="2">
    <source>
        <dbReference type="EMBL" id="XBM02111.1"/>
    </source>
</evidence>
<feature type="domain" description="Peptidase M24" evidence="1">
    <location>
        <begin position="7"/>
        <end position="219"/>
    </location>
</feature>
<dbReference type="InterPro" id="IPR036005">
    <property type="entry name" value="Creatinase/aminopeptidase-like"/>
</dbReference>
<dbReference type="Pfam" id="PF00557">
    <property type="entry name" value="Peptidase_M24"/>
    <property type="match status" value="1"/>
</dbReference>
<dbReference type="InterPro" id="IPR050659">
    <property type="entry name" value="Peptidase_M24B"/>
</dbReference>
<evidence type="ECO:0000259" key="1">
    <source>
        <dbReference type="Pfam" id="PF00557"/>
    </source>
</evidence>
<proteinExistence type="predicted"/>
<sequence length="230" mass="25559">MALLHAHRAIQNIARQVQDALAGLITADDTEASIAAKASQLMASHNIHTTWYYDCPAFVLLGSRSQLSISGHDYRPASEKVGEFNLVTVDLSPSLGEVWGDCARSFCVENGRVSTEVASPIFQQGILAERQLHAELIEFARPDMSGGELFDWANARIKALGFSNLDFLGNVGHSIATRREDRYFIEQGQQQRLGDMLCFTFEPHIAADERWGFKHEEIYAFDAEGRLSAI</sequence>
<dbReference type="SUPFAM" id="SSF55920">
    <property type="entry name" value="Creatinase/aminopeptidase"/>
    <property type="match status" value="1"/>
</dbReference>
<name>A0AAU7FEP3_9NEIS</name>
<dbReference type="InterPro" id="IPR000994">
    <property type="entry name" value="Pept_M24"/>
</dbReference>
<dbReference type="PANTHER" id="PTHR46112:SF2">
    <property type="entry name" value="XAA-PRO AMINOPEPTIDASE P-RELATED"/>
    <property type="match status" value="1"/>
</dbReference>